<dbReference type="Gene3D" id="2.60.120.260">
    <property type="entry name" value="Galactose-binding domain-like"/>
    <property type="match status" value="1"/>
</dbReference>
<dbReference type="SUPFAM" id="SSF49785">
    <property type="entry name" value="Galactose-binding domain-like"/>
    <property type="match status" value="1"/>
</dbReference>
<dbReference type="InterPro" id="IPR051913">
    <property type="entry name" value="GH2_Domain-Containing"/>
</dbReference>
<evidence type="ECO:0000259" key="3">
    <source>
        <dbReference type="Pfam" id="PF00703"/>
    </source>
</evidence>
<dbReference type="Gene3D" id="3.20.20.80">
    <property type="entry name" value="Glycosidases"/>
    <property type="match status" value="1"/>
</dbReference>
<dbReference type="Pfam" id="PF00703">
    <property type="entry name" value="Glyco_hydro_2"/>
    <property type="match status" value="1"/>
</dbReference>
<evidence type="ECO:0000256" key="2">
    <source>
        <dbReference type="SAM" id="SignalP"/>
    </source>
</evidence>
<comment type="similarity">
    <text evidence="1">Belongs to the glycosyl hydrolase 2 family.</text>
</comment>
<keyword evidence="5" id="KW-0326">Glycosidase</keyword>
<feature type="domain" description="Glycoside hydrolase family 2 catalytic" evidence="4">
    <location>
        <begin position="340"/>
        <end position="490"/>
    </location>
</feature>
<dbReference type="RefSeq" id="WP_236254798.1">
    <property type="nucleotide sequence ID" value="NZ_CP036280.1"/>
</dbReference>
<dbReference type="AlphaFoldDB" id="A0A518BX21"/>
<dbReference type="EMBL" id="CP036280">
    <property type="protein sequence ID" value="QDU71519.1"/>
    <property type="molecule type" value="Genomic_DNA"/>
</dbReference>
<dbReference type="Gene3D" id="2.60.40.10">
    <property type="entry name" value="Immunoglobulins"/>
    <property type="match status" value="1"/>
</dbReference>
<dbReference type="PANTHER" id="PTHR42732:SF1">
    <property type="entry name" value="BETA-MANNOSIDASE"/>
    <property type="match status" value="1"/>
</dbReference>
<name>A0A518BX21_9BACT</name>
<dbReference type="GO" id="GO:0005975">
    <property type="term" value="P:carbohydrate metabolic process"/>
    <property type="evidence" value="ECO:0007669"/>
    <property type="project" value="InterPro"/>
</dbReference>
<dbReference type="EC" id="3.2.1.23" evidence="5"/>
<dbReference type="InterPro" id="IPR006103">
    <property type="entry name" value="Glyco_hydro_2_cat"/>
</dbReference>
<dbReference type="Proteomes" id="UP000320386">
    <property type="component" value="Chromosome"/>
</dbReference>
<dbReference type="KEGG" id="mcad:Pan265_13690"/>
<dbReference type="GO" id="GO:0004565">
    <property type="term" value="F:beta-galactosidase activity"/>
    <property type="evidence" value="ECO:0007669"/>
    <property type="project" value="UniProtKB-EC"/>
</dbReference>
<evidence type="ECO:0000313" key="5">
    <source>
        <dbReference type="EMBL" id="QDU71519.1"/>
    </source>
</evidence>
<dbReference type="InterPro" id="IPR006102">
    <property type="entry name" value="Ig-like_GH2"/>
</dbReference>
<organism evidence="5 6">
    <name type="scientific">Mucisphaera calidilacus</name>
    <dbReference type="NCBI Taxonomy" id="2527982"/>
    <lineage>
        <taxon>Bacteria</taxon>
        <taxon>Pseudomonadati</taxon>
        <taxon>Planctomycetota</taxon>
        <taxon>Phycisphaerae</taxon>
        <taxon>Phycisphaerales</taxon>
        <taxon>Phycisphaeraceae</taxon>
        <taxon>Mucisphaera</taxon>
    </lineage>
</organism>
<dbReference type="InterPro" id="IPR008979">
    <property type="entry name" value="Galactose-bd-like_sf"/>
</dbReference>
<dbReference type="PANTHER" id="PTHR42732">
    <property type="entry name" value="BETA-GALACTOSIDASE"/>
    <property type="match status" value="1"/>
</dbReference>
<dbReference type="InterPro" id="IPR017853">
    <property type="entry name" value="GH"/>
</dbReference>
<proteinExistence type="inferred from homology"/>
<keyword evidence="5" id="KW-0378">Hydrolase</keyword>
<feature type="chain" id="PRO_5021748133" evidence="2">
    <location>
        <begin position="29"/>
        <end position="960"/>
    </location>
</feature>
<sequence length="960" mass="107288" precursor="true">MAPKQQNRLFLTSILLSLLAGWCMTLNADNHVTLSGTWRVALDRKDAGLDALSRADPADRGTAWLPGAIQAQGFGDPPTIDSPWLADIRAKEWQRPEYDAYRSPERFKMPFWLQPQRVYVGPVVYERVVEIPQAWLGQRVDFVMERVHWVSEAWLDGRPLGRRESLSTPHAYTLGVVGNEGLAPGEHTLTLRIDNRMAFGVGPNAHSVSDHTQGNWNGAIGSIALHARPVVAIDLVRVLPNTPARRAHVEVHVTNSSVKPADVRLHAEATCPAASSVETGTATRITANSRATHSMVLELGPDAALWSEFTPDRYELILTLESEFGRDTHVTAFGLREIAADDGRFTINGKPVFLRGTLDSQVYPRTGYAPTDEAAWERVFQRIKAFGLNHVRYHSWCPPRAAFHAADRLGLYLQVEGPFWVNQGPQLGLGQPIDQYVYDETDRILNAYGNHPSFVLMASGNEPDGPEQGGRFLRAWIERYKQKDPRRLYTSGAGWPLIDENQFHVAYQPRIQRWGEGLDSSINSRPPSTDSDYTDYVQSHKVPVIAHEIGQWCAFPDFDEMSKYTGPLKPKNFEVFRDLLARNGQAHMARRFLMSSGRLQLLCYKEEIEAALRTPGYGGFQLLDLHDFPGQGTALVGVLDPFWDPKPYVTASEYRSFCGPVTPLARLPRRVYTGGEALEASLQVAQFGATDLIGVDATWSLETSEGIVLASGAFGPLDLPAGALHDLGDIRVTLPSEQPTRATLRVDLADSANQWDVWIYPDHDAQPFPDDLIVTHHLDDAVIQELEAGGTVLLLLDATRLKGDVAFGFSPVFWNTAWTDNQPPHTLGIHLDPEHPAFRFFPTRHHTDWQWWDLIGYPDARAGAMLIDHLPPDLEPVVRPIDTWFRSRRLAALFEARVGEGRLMVCSFDLTTDLDQRPAARQLRRSLITYMRSKAFSPSVDVDPAAINKLLRDTDAQPKP</sequence>
<keyword evidence="6" id="KW-1185">Reference proteome</keyword>
<accession>A0A518BX21</accession>
<protein>
    <submittedName>
        <fullName evidence="5">Beta-galactosidase</fullName>
        <ecNumber evidence="5">3.2.1.23</ecNumber>
    </submittedName>
</protein>
<feature type="domain" description="Glycoside hydrolase family 2 immunoglobulin-like beta-sandwich" evidence="3">
    <location>
        <begin position="233"/>
        <end position="336"/>
    </location>
</feature>
<evidence type="ECO:0000313" key="6">
    <source>
        <dbReference type="Proteomes" id="UP000320386"/>
    </source>
</evidence>
<feature type="signal peptide" evidence="2">
    <location>
        <begin position="1"/>
        <end position="28"/>
    </location>
</feature>
<gene>
    <name evidence="5" type="primary">lacZ_2</name>
    <name evidence="5" type="ORF">Pan265_13690</name>
</gene>
<evidence type="ECO:0000256" key="1">
    <source>
        <dbReference type="ARBA" id="ARBA00007401"/>
    </source>
</evidence>
<evidence type="ECO:0000259" key="4">
    <source>
        <dbReference type="Pfam" id="PF02836"/>
    </source>
</evidence>
<reference evidence="5 6" key="1">
    <citation type="submission" date="2019-02" db="EMBL/GenBank/DDBJ databases">
        <title>Deep-cultivation of Planctomycetes and their phenomic and genomic characterization uncovers novel biology.</title>
        <authorList>
            <person name="Wiegand S."/>
            <person name="Jogler M."/>
            <person name="Boedeker C."/>
            <person name="Pinto D."/>
            <person name="Vollmers J."/>
            <person name="Rivas-Marin E."/>
            <person name="Kohn T."/>
            <person name="Peeters S.H."/>
            <person name="Heuer A."/>
            <person name="Rast P."/>
            <person name="Oberbeckmann S."/>
            <person name="Bunk B."/>
            <person name="Jeske O."/>
            <person name="Meyerdierks A."/>
            <person name="Storesund J.E."/>
            <person name="Kallscheuer N."/>
            <person name="Luecker S."/>
            <person name="Lage O.M."/>
            <person name="Pohl T."/>
            <person name="Merkel B.J."/>
            <person name="Hornburger P."/>
            <person name="Mueller R.-W."/>
            <person name="Bruemmer F."/>
            <person name="Labrenz M."/>
            <person name="Spormann A.M."/>
            <person name="Op den Camp H."/>
            <person name="Overmann J."/>
            <person name="Amann R."/>
            <person name="Jetten M.S.M."/>
            <person name="Mascher T."/>
            <person name="Medema M.H."/>
            <person name="Devos D.P."/>
            <person name="Kaster A.-K."/>
            <person name="Ovreas L."/>
            <person name="Rohde M."/>
            <person name="Galperin M.Y."/>
            <person name="Jogler C."/>
        </authorList>
    </citation>
    <scope>NUCLEOTIDE SEQUENCE [LARGE SCALE GENOMIC DNA]</scope>
    <source>
        <strain evidence="5 6">Pan265</strain>
    </source>
</reference>
<dbReference type="InterPro" id="IPR013783">
    <property type="entry name" value="Ig-like_fold"/>
</dbReference>
<keyword evidence="2" id="KW-0732">Signal</keyword>
<dbReference type="Pfam" id="PF02836">
    <property type="entry name" value="Glyco_hydro_2_C"/>
    <property type="match status" value="1"/>
</dbReference>
<dbReference type="SUPFAM" id="SSF51445">
    <property type="entry name" value="(Trans)glycosidases"/>
    <property type="match status" value="1"/>
</dbReference>